<dbReference type="CDD" id="cd22391">
    <property type="entry name" value="KH-I_PNO1_rpt1"/>
    <property type="match status" value="1"/>
</dbReference>
<evidence type="ECO:0000259" key="6">
    <source>
        <dbReference type="PROSITE" id="PS50011"/>
    </source>
</evidence>
<dbReference type="InterPro" id="IPR004087">
    <property type="entry name" value="KH_dom"/>
</dbReference>
<dbReference type="SUPFAM" id="SSF54791">
    <property type="entry name" value="Eukaryotic type KH-domain (KH-domain type I)"/>
    <property type="match status" value="1"/>
</dbReference>
<accession>A0A1W0A1T2</accession>
<keyword evidence="8" id="KW-1185">Reference proteome</keyword>
<sequence>MHHHCNQYSTMDVEMHSDEVIVSAIHVQQVAMEHDDMEVEDMAPSFPALTAQEASGGKNDFRRVRVPAHRYTPLKNDWPNIMKPIVEHLKLQIRMNTKSRCIELKNSPLTEDAGALQKGADFVQAYMMGFEVQDAVALLRLEDLFIDTFEVTDVKMLKGDHLSRAIGRLAGQDGKTKYAIENATRTRIVLADQKIHILGSFSNIKLARDAICSLIMGAPPGKVYNKMKNVANQTAWEIPTAPETTLSTWEFGGVDDSNQFYFVNTFTGERVYELPSEPILSKNSNEINDPVVHQDIIHVEMEIHECVNDLVALVDKNLQPWLRRKQRNAKIRKKKVFDERIRQSRRYETTNEYKQRQVEVQEEMKREEIEREISRIKDRYAHRQVRAVQKALAAERTRVRQYQIDLRQEMTKMLMLRATNGMDIQGKINLTNQIDIEKIYKKTLYENEEAIAEREHAKNTLGRLFVSMDPSQFGKLSALYVLYCLGTEEKEQAIALNRKGLELLSTSSDVQKLFLNIGVLDMDMFVYFIDTTEEISSHIDHIKAAIEDAGLGIVTPELATWENSIANVKTYKTIMHPNRKIVFLNRLVHSFHSTKTSLVNTLDNLLKLRQNVQDHLWEHCHKHIYIQMSTELPVYCCICRSNRYRLKKLDRYENEENYRQQWGRYLAHRMTNVETQLKLRMHTANFIKPTEISSEVLDPLALNWTASRNDVATLMKDMIAALELDHGHIRQNFDRPNPYNSKLLLQKLTKAREDFEREEFERSCLFEEDEASFDAHEWIKIVLEDPLVHIQKSGHREYLKLSQACTIPSIYLQRLHYNRLLCIRPNSKQLVLRMYDSATSSFCILHPLRCTNEQEANYVLQQAHCIERCFANTFIVHVKHAFTCMYQQFATNGNLNEFWPVAFVTFEDFEIGEYLVKASWPLQQTEVLSIMTSVAAALASLHSKQVLHLNLMPSNLYRTLDNHIKVGGLLVFKAPYSAHDLSCGFGSIVQLMNPSIVPPEAAQAKAIVNEKTDMWALGCLLYYLMTGAKDMCKLKPLSLIMTAIPLRYGSSLRACLRMLLQPNPKHRPTAMEIFSFLSLATPEDSSLPTLSNK</sequence>
<dbReference type="InterPro" id="IPR011009">
    <property type="entry name" value="Kinase-like_dom_sf"/>
</dbReference>
<dbReference type="FunFam" id="3.30.1370.10:FF:000009">
    <property type="entry name" value="RNA-binding protein PNO1"/>
    <property type="match status" value="1"/>
</dbReference>
<comment type="subcellular location">
    <subcellularLocation>
        <location evidence="1">Nucleus</location>
        <location evidence="1">Nucleolus</location>
    </subcellularLocation>
</comment>
<feature type="domain" description="Protein kinase" evidence="6">
    <location>
        <begin position="787"/>
        <end position="1077"/>
    </location>
</feature>
<feature type="non-terminal residue" evidence="7">
    <location>
        <position position="1093"/>
    </location>
</feature>
<dbReference type="Pfam" id="PF22891">
    <property type="entry name" value="KH_PNO1_2nd"/>
    <property type="match status" value="1"/>
</dbReference>
<dbReference type="GO" id="GO:0004672">
    <property type="term" value="F:protein kinase activity"/>
    <property type="evidence" value="ECO:0007669"/>
    <property type="project" value="InterPro"/>
</dbReference>
<comment type="caution">
    <text evidence="7">The sequence shown here is derived from an EMBL/GenBank/DDBJ whole genome shotgun (WGS) entry which is preliminary data.</text>
</comment>
<keyword evidence="4" id="KW-0539">Nucleus</keyword>
<dbReference type="OrthoDB" id="191651at2759"/>
<dbReference type="SUPFAM" id="SSF56112">
    <property type="entry name" value="Protein kinase-like (PK-like)"/>
    <property type="match status" value="1"/>
</dbReference>
<dbReference type="AlphaFoldDB" id="A0A1W0A1T2"/>
<evidence type="ECO:0000256" key="3">
    <source>
        <dbReference type="ARBA" id="ARBA00022884"/>
    </source>
</evidence>
<reference evidence="7 8" key="1">
    <citation type="journal article" date="2014" name="Genome Biol. Evol.">
        <title>The secreted proteins of Achlya hypogyna and Thraustotheca clavata identify the ancestral oomycete secretome and reveal gene acquisitions by horizontal gene transfer.</title>
        <authorList>
            <person name="Misner I."/>
            <person name="Blouin N."/>
            <person name="Leonard G."/>
            <person name="Richards T.A."/>
            <person name="Lane C.E."/>
        </authorList>
    </citation>
    <scope>NUCLEOTIDE SEQUENCE [LARGE SCALE GENOMIC DNA]</scope>
    <source>
        <strain evidence="7 8">ATCC 34112</strain>
    </source>
</reference>
<dbReference type="InterPro" id="IPR055212">
    <property type="entry name" value="KH-I_PNO1_first"/>
</dbReference>
<dbReference type="PROSITE" id="PS50011">
    <property type="entry name" value="PROTEIN_KINASE_DOM"/>
    <property type="match status" value="1"/>
</dbReference>
<evidence type="ECO:0000256" key="4">
    <source>
        <dbReference type="ARBA" id="ARBA00023242"/>
    </source>
</evidence>
<dbReference type="Gene3D" id="1.10.510.10">
    <property type="entry name" value="Transferase(Phosphotransferase) domain 1"/>
    <property type="match status" value="1"/>
</dbReference>
<dbReference type="GO" id="GO:0005524">
    <property type="term" value="F:ATP binding"/>
    <property type="evidence" value="ECO:0007669"/>
    <property type="project" value="InterPro"/>
</dbReference>
<dbReference type="Pfam" id="PF00069">
    <property type="entry name" value="Pkinase"/>
    <property type="match status" value="1"/>
</dbReference>
<dbReference type="STRING" id="74557.A0A1W0A1T2"/>
<dbReference type="GO" id="GO:0005730">
    <property type="term" value="C:nucleolus"/>
    <property type="evidence" value="ECO:0007669"/>
    <property type="project" value="UniProtKB-SubCell"/>
</dbReference>
<gene>
    <name evidence="7" type="ORF">THRCLA_03533</name>
</gene>
<comment type="similarity">
    <text evidence="2">Belongs to the PNO1 family.</text>
</comment>
<keyword evidence="3" id="KW-0694">RNA-binding</keyword>
<proteinExistence type="inferred from homology"/>
<dbReference type="Proteomes" id="UP000243217">
    <property type="component" value="Unassembled WGS sequence"/>
</dbReference>
<evidence type="ECO:0000313" key="8">
    <source>
        <dbReference type="Proteomes" id="UP000243217"/>
    </source>
</evidence>
<keyword evidence="5" id="KW-0175">Coiled coil</keyword>
<feature type="coiled-coil region" evidence="5">
    <location>
        <begin position="350"/>
        <end position="379"/>
    </location>
</feature>
<dbReference type="Gene3D" id="3.30.1370.10">
    <property type="entry name" value="K Homology domain, type 1"/>
    <property type="match status" value="1"/>
</dbReference>
<dbReference type="GO" id="GO:0003723">
    <property type="term" value="F:RNA binding"/>
    <property type="evidence" value="ECO:0007669"/>
    <property type="project" value="UniProtKB-KW"/>
</dbReference>
<dbReference type="SMART" id="SM00322">
    <property type="entry name" value="KH"/>
    <property type="match status" value="1"/>
</dbReference>
<evidence type="ECO:0000256" key="5">
    <source>
        <dbReference type="SAM" id="Coils"/>
    </source>
</evidence>
<evidence type="ECO:0000313" key="7">
    <source>
        <dbReference type="EMBL" id="OQS04218.1"/>
    </source>
</evidence>
<protein>
    <submittedName>
        <fullName evidence="7">RNA-binding protein PNO1</fullName>
    </submittedName>
</protein>
<dbReference type="SMART" id="SM00220">
    <property type="entry name" value="S_TKc"/>
    <property type="match status" value="1"/>
</dbReference>
<dbReference type="InterPro" id="IPR055211">
    <property type="entry name" value="KH_PNO1_2nd"/>
</dbReference>
<dbReference type="PANTHER" id="PTHR12826:SF13">
    <property type="entry name" value="RNA-BINDING PROTEIN PNO1"/>
    <property type="match status" value="1"/>
</dbReference>
<organism evidence="7 8">
    <name type="scientific">Thraustotheca clavata</name>
    <dbReference type="NCBI Taxonomy" id="74557"/>
    <lineage>
        <taxon>Eukaryota</taxon>
        <taxon>Sar</taxon>
        <taxon>Stramenopiles</taxon>
        <taxon>Oomycota</taxon>
        <taxon>Saprolegniomycetes</taxon>
        <taxon>Saprolegniales</taxon>
        <taxon>Achlyaceae</taxon>
        <taxon>Thraustotheca</taxon>
    </lineage>
</organism>
<dbReference type="InterPro" id="IPR000719">
    <property type="entry name" value="Prot_kinase_dom"/>
</dbReference>
<dbReference type="CDD" id="cd22392">
    <property type="entry name" value="KH-I_PNO1_rpt2"/>
    <property type="match status" value="1"/>
</dbReference>
<evidence type="ECO:0000256" key="1">
    <source>
        <dbReference type="ARBA" id="ARBA00004604"/>
    </source>
</evidence>
<dbReference type="InterPro" id="IPR036612">
    <property type="entry name" value="KH_dom_type_1_sf"/>
</dbReference>
<evidence type="ECO:0000256" key="2">
    <source>
        <dbReference type="ARBA" id="ARBA00007515"/>
    </source>
</evidence>
<dbReference type="PANTHER" id="PTHR12826">
    <property type="entry name" value="RIBONUCLEASE Y"/>
    <property type="match status" value="1"/>
</dbReference>
<name>A0A1W0A1T2_9STRA</name>
<dbReference type="EMBL" id="JNBS01000660">
    <property type="protein sequence ID" value="OQS04218.1"/>
    <property type="molecule type" value="Genomic_DNA"/>
</dbReference>